<keyword evidence="4" id="KW-1185">Reference proteome</keyword>
<dbReference type="AlphaFoldDB" id="A0AAJ0I2N6"/>
<name>A0AAJ0I2N6_9PEZI</name>
<evidence type="ECO:0000256" key="2">
    <source>
        <dbReference type="SAM" id="SignalP"/>
    </source>
</evidence>
<organism evidence="3 4">
    <name type="scientific">Neurospora hispaniola</name>
    <dbReference type="NCBI Taxonomy" id="588809"/>
    <lineage>
        <taxon>Eukaryota</taxon>
        <taxon>Fungi</taxon>
        <taxon>Dikarya</taxon>
        <taxon>Ascomycota</taxon>
        <taxon>Pezizomycotina</taxon>
        <taxon>Sordariomycetes</taxon>
        <taxon>Sordariomycetidae</taxon>
        <taxon>Sordariales</taxon>
        <taxon>Sordariaceae</taxon>
        <taxon>Neurospora</taxon>
    </lineage>
</organism>
<dbReference type="GeneID" id="87875289"/>
<feature type="region of interest" description="Disordered" evidence="1">
    <location>
        <begin position="74"/>
        <end position="98"/>
    </location>
</feature>
<evidence type="ECO:0000256" key="1">
    <source>
        <dbReference type="SAM" id="MobiDB-lite"/>
    </source>
</evidence>
<keyword evidence="2" id="KW-0732">Signal</keyword>
<comment type="caution">
    <text evidence="3">The sequence shown here is derived from an EMBL/GenBank/DDBJ whole genome shotgun (WGS) entry which is preliminary data.</text>
</comment>
<sequence length="98" mass="11030">MIPSTITTVLLLFGSPMWFPVVSCSPHGKLRSSEIRQSSFHDRTRRYAIAGLHQDVIVPSSSLDPCRSITVHRRPREWKPGPHSRTNRPLVAGSKTEL</sequence>
<evidence type="ECO:0008006" key="5">
    <source>
        <dbReference type="Google" id="ProtNLM"/>
    </source>
</evidence>
<gene>
    <name evidence="3" type="ORF">B0T23DRAFT_387150</name>
</gene>
<feature type="chain" id="PRO_5042579284" description="Secreted protein" evidence="2">
    <location>
        <begin position="25"/>
        <end position="98"/>
    </location>
</feature>
<evidence type="ECO:0000313" key="4">
    <source>
        <dbReference type="Proteomes" id="UP001285908"/>
    </source>
</evidence>
<evidence type="ECO:0000313" key="3">
    <source>
        <dbReference type="EMBL" id="KAK3488014.1"/>
    </source>
</evidence>
<dbReference type="RefSeq" id="XP_062690141.1">
    <property type="nucleotide sequence ID" value="XM_062837667.1"/>
</dbReference>
<accession>A0AAJ0I2N6</accession>
<feature type="non-terminal residue" evidence="3">
    <location>
        <position position="98"/>
    </location>
</feature>
<proteinExistence type="predicted"/>
<reference evidence="3 4" key="1">
    <citation type="journal article" date="2023" name="Mol. Phylogenet. Evol.">
        <title>Genome-scale phylogeny and comparative genomics of the fungal order Sordariales.</title>
        <authorList>
            <person name="Hensen N."/>
            <person name="Bonometti L."/>
            <person name="Westerberg I."/>
            <person name="Brannstrom I.O."/>
            <person name="Guillou S."/>
            <person name="Cros-Aarteil S."/>
            <person name="Calhoun S."/>
            <person name="Haridas S."/>
            <person name="Kuo A."/>
            <person name="Mondo S."/>
            <person name="Pangilinan J."/>
            <person name="Riley R."/>
            <person name="LaButti K."/>
            <person name="Andreopoulos B."/>
            <person name="Lipzen A."/>
            <person name="Chen C."/>
            <person name="Yan M."/>
            <person name="Daum C."/>
            <person name="Ng V."/>
            <person name="Clum A."/>
            <person name="Steindorff A."/>
            <person name="Ohm R.A."/>
            <person name="Martin F."/>
            <person name="Silar P."/>
            <person name="Natvig D.O."/>
            <person name="Lalanne C."/>
            <person name="Gautier V."/>
            <person name="Ament-Velasquez S.L."/>
            <person name="Kruys A."/>
            <person name="Hutchinson M.I."/>
            <person name="Powell A.J."/>
            <person name="Barry K."/>
            <person name="Miller A.N."/>
            <person name="Grigoriev I.V."/>
            <person name="Debuchy R."/>
            <person name="Gladieux P."/>
            <person name="Hiltunen Thoren M."/>
            <person name="Johannesson H."/>
        </authorList>
    </citation>
    <scope>NUCLEOTIDE SEQUENCE [LARGE SCALE GENOMIC DNA]</scope>
    <source>
        <strain evidence="3 4">FGSC 10403</strain>
    </source>
</reference>
<dbReference type="Proteomes" id="UP001285908">
    <property type="component" value="Unassembled WGS sequence"/>
</dbReference>
<dbReference type="EMBL" id="JAULSX010000007">
    <property type="protein sequence ID" value="KAK3488014.1"/>
    <property type="molecule type" value="Genomic_DNA"/>
</dbReference>
<feature type="signal peptide" evidence="2">
    <location>
        <begin position="1"/>
        <end position="24"/>
    </location>
</feature>
<protein>
    <recommendedName>
        <fullName evidence="5">Secreted protein</fullName>
    </recommendedName>
</protein>